<reference evidence="2 3" key="1">
    <citation type="journal article" date="2019" name="Int. J. Syst. Evol. Microbiol.">
        <title>Streptomyces cadmiisoli sp. nov., a novel actinomycete isolated from cadmium-contaminated soil.</title>
        <authorList>
            <person name="Li K."/>
            <person name="Tang X."/>
            <person name="Zhao J."/>
            <person name="Guo Y."/>
            <person name="Tang Y."/>
            <person name="Gao J."/>
        </authorList>
    </citation>
    <scope>NUCLEOTIDE SEQUENCE [LARGE SCALE GENOMIC DNA]</scope>
    <source>
        <strain evidence="2 3">ZFG47</strain>
    </source>
</reference>
<evidence type="ECO:0000313" key="1">
    <source>
        <dbReference type="EMBL" id="AWW35331.1"/>
    </source>
</evidence>
<dbReference type="AlphaFoldDB" id="A0A2Z4JAL4"/>
<dbReference type="EMBL" id="CP030073">
    <property type="protein sequence ID" value="AWW42109.1"/>
    <property type="molecule type" value="Genomic_DNA"/>
</dbReference>
<organism evidence="2 3">
    <name type="scientific">Streptomyces cadmiisoli</name>
    <dbReference type="NCBI Taxonomy" id="2184053"/>
    <lineage>
        <taxon>Bacteria</taxon>
        <taxon>Bacillati</taxon>
        <taxon>Actinomycetota</taxon>
        <taxon>Actinomycetes</taxon>
        <taxon>Kitasatosporales</taxon>
        <taxon>Streptomycetaceae</taxon>
        <taxon>Streptomyces</taxon>
        <taxon>Streptomyces aurantiacus group</taxon>
    </lineage>
</organism>
<gene>
    <name evidence="1" type="ORF">DN051_00255</name>
    <name evidence="2" type="ORF">DN051_40555</name>
</gene>
<sequence length="290" mass="30999">MAGEISKELIISPRSEHVRERLAEAAAWSAYAAELREVLGAAIEKSGADLLEVGGLLVSEPLPEEHRGLRNGAEVRPPQAIGLAEGMAAGRGPYCQLTAPGRLQIESGWDGAVLLFTTPAVAADLAGFHGEGVTFLWRDSAPEPIEVSDPVDAVADAGFWARVAEASERLTLVCERWAYGTHGCRWFRVTPESTAEVARLLRPRSLVCVAAEPELKPRAKLLQDDFTAFVAPLPHGELAHRNYPGGADTLSEVTDDGFSLMLADAALGDWCAVVPDTDGVARGQWETPGE</sequence>
<dbReference type="KEGG" id="scad:DN051_00255"/>
<protein>
    <submittedName>
        <fullName evidence="2">Uncharacterized protein</fullName>
    </submittedName>
</protein>
<dbReference type="RefSeq" id="WP_112437525.1">
    <property type="nucleotide sequence ID" value="NZ_CP030073.1"/>
</dbReference>
<name>A0A2Z4JAL4_9ACTN</name>
<evidence type="ECO:0000313" key="2">
    <source>
        <dbReference type="EMBL" id="AWW42109.1"/>
    </source>
</evidence>
<keyword evidence="3" id="KW-1185">Reference proteome</keyword>
<proteinExistence type="predicted"/>
<accession>A0A2Z4JAL4</accession>
<dbReference type="EMBL" id="CP030073">
    <property type="protein sequence ID" value="AWW35331.1"/>
    <property type="molecule type" value="Genomic_DNA"/>
</dbReference>
<evidence type="ECO:0000313" key="3">
    <source>
        <dbReference type="Proteomes" id="UP000249616"/>
    </source>
</evidence>
<dbReference type="Proteomes" id="UP000249616">
    <property type="component" value="Chromosome"/>
</dbReference>
<dbReference type="KEGG" id="scad:DN051_40555"/>